<dbReference type="GO" id="GO:0030288">
    <property type="term" value="C:outer membrane-bounded periplasmic space"/>
    <property type="evidence" value="ECO:0007669"/>
    <property type="project" value="InterPro"/>
</dbReference>
<gene>
    <name evidence="5" type="ORF">SAMN02745199_1496</name>
</gene>
<dbReference type="InterPro" id="IPR038404">
    <property type="entry name" value="TRAP_DctP_sf"/>
</dbReference>
<dbReference type="AlphaFoldDB" id="A0A1M5TVB7"/>
<dbReference type="STRING" id="1123380.SAMN02745199_1496"/>
<protein>
    <submittedName>
        <fullName evidence="5">Tripartite ATP-independent transporter solute receptor, DctP family</fullName>
    </submittedName>
</protein>
<evidence type="ECO:0000256" key="2">
    <source>
        <dbReference type="ARBA" id="ARBA00009023"/>
    </source>
</evidence>
<dbReference type="Pfam" id="PF03480">
    <property type="entry name" value="DctP"/>
    <property type="match status" value="1"/>
</dbReference>
<sequence>MKKVLFVFLILVFSIFAIAAPKYILKFGTVAAPTQPQVKAMEKFAEVVKELSGGNIEVQIFHSGQLGDQRSMILAVMRGDLDMLCDTGPAWFADIGGMPEFGVFNAAYVFKDLDHMYRVMTSKMVQDMFNQLAKKTNLRVLDTWYLGTRELNLTSKVGPVKTPEDLKGVKLRMPNSKVYLDMGRALGAQPTPMDFTDVYLGLKTGAIDGQDNPLPTDLAAKFVEVTKYIVLTDHLIGILNPVINEKLWESMPEEYKVYIKKAMEVARYYMNYLVTQQEAELLNTFVKDYGMEIVIPNKEAFMKRALEYYSQPQFDKLWGKGMYKKIQNM</sequence>
<dbReference type="GO" id="GO:0055085">
    <property type="term" value="P:transmembrane transport"/>
    <property type="evidence" value="ECO:0007669"/>
    <property type="project" value="InterPro"/>
</dbReference>
<dbReference type="OrthoDB" id="9815946at2"/>
<keyword evidence="3" id="KW-0813">Transport</keyword>
<dbReference type="Proteomes" id="UP000242592">
    <property type="component" value="Unassembled WGS sequence"/>
</dbReference>
<evidence type="ECO:0000313" key="5">
    <source>
        <dbReference type="EMBL" id="SHH54664.1"/>
    </source>
</evidence>
<dbReference type="NCBIfam" id="NF037995">
    <property type="entry name" value="TRAP_S1"/>
    <property type="match status" value="1"/>
</dbReference>
<dbReference type="NCBIfam" id="TIGR00787">
    <property type="entry name" value="dctP"/>
    <property type="match status" value="1"/>
</dbReference>
<keyword evidence="5" id="KW-0675">Receptor</keyword>
<dbReference type="RefSeq" id="WP_073073711.1">
    <property type="nucleotide sequence ID" value="NZ_FQXN01000006.1"/>
</dbReference>
<proteinExistence type="inferred from homology"/>
<dbReference type="PANTHER" id="PTHR33376:SF4">
    <property type="entry name" value="SIALIC ACID-BINDING PERIPLASMIC PROTEIN SIAP"/>
    <property type="match status" value="1"/>
</dbReference>
<organism evidence="5 6">
    <name type="scientific">Thermosipho atlanticus DSM 15807</name>
    <dbReference type="NCBI Taxonomy" id="1123380"/>
    <lineage>
        <taxon>Bacteria</taxon>
        <taxon>Thermotogati</taxon>
        <taxon>Thermotogota</taxon>
        <taxon>Thermotogae</taxon>
        <taxon>Thermotogales</taxon>
        <taxon>Fervidobacteriaceae</taxon>
        <taxon>Thermosipho</taxon>
    </lineage>
</organism>
<dbReference type="PANTHER" id="PTHR33376">
    <property type="match status" value="1"/>
</dbReference>
<dbReference type="PIRSF" id="PIRSF006470">
    <property type="entry name" value="DctB"/>
    <property type="match status" value="1"/>
</dbReference>
<accession>A0A1M5TVB7</accession>
<dbReference type="InterPro" id="IPR004682">
    <property type="entry name" value="TRAP_DctP"/>
</dbReference>
<evidence type="ECO:0000256" key="3">
    <source>
        <dbReference type="ARBA" id="ARBA00022448"/>
    </source>
</evidence>
<reference evidence="6" key="1">
    <citation type="submission" date="2016-11" db="EMBL/GenBank/DDBJ databases">
        <authorList>
            <person name="Varghese N."/>
            <person name="Submissions S."/>
        </authorList>
    </citation>
    <scope>NUCLEOTIDE SEQUENCE [LARGE SCALE GENOMIC DNA]</scope>
    <source>
        <strain evidence="6">DSM 15807</strain>
    </source>
</reference>
<dbReference type="Gene3D" id="3.40.190.170">
    <property type="entry name" value="Bacterial extracellular solute-binding protein, family 7"/>
    <property type="match status" value="1"/>
</dbReference>
<evidence type="ECO:0000256" key="4">
    <source>
        <dbReference type="ARBA" id="ARBA00022729"/>
    </source>
</evidence>
<dbReference type="InterPro" id="IPR018389">
    <property type="entry name" value="DctP_fam"/>
</dbReference>
<comment type="similarity">
    <text evidence="2">Belongs to the bacterial solute-binding protein 7 family.</text>
</comment>
<name>A0A1M5TVB7_9BACT</name>
<dbReference type="EMBL" id="FQXN01000006">
    <property type="protein sequence ID" value="SHH54664.1"/>
    <property type="molecule type" value="Genomic_DNA"/>
</dbReference>
<dbReference type="CDD" id="cd13672">
    <property type="entry name" value="PBP2_TRAP_Siap"/>
    <property type="match status" value="1"/>
</dbReference>
<evidence type="ECO:0000256" key="1">
    <source>
        <dbReference type="ARBA" id="ARBA00004196"/>
    </source>
</evidence>
<evidence type="ECO:0000313" key="6">
    <source>
        <dbReference type="Proteomes" id="UP000242592"/>
    </source>
</evidence>
<comment type="subcellular location">
    <subcellularLocation>
        <location evidence="1">Cell envelope</location>
    </subcellularLocation>
</comment>
<keyword evidence="4" id="KW-0732">Signal</keyword>
<keyword evidence="6" id="KW-1185">Reference proteome</keyword>